<evidence type="ECO:0000313" key="1">
    <source>
        <dbReference type="EMBL" id="CEK83949.1"/>
    </source>
</evidence>
<accession>A0A0B7ASI2</accession>
<dbReference type="EMBL" id="HACG01037084">
    <property type="protein sequence ID" value="CEK83949.1"/>
    <property type="molecule type" value="Transcribed_RNA"/>
</dbReference>
<protein>
    <submittedName>
        <fullName evidence="1">Uncharacterized protein</fullName>
    </submittedName>
</protein>
<sequence>MFLDLFLRPLEGLCGQAVKTFALRSEGCEIESGHSQICNLFPEMARINAGATDFVICAILSAGGVPFLRRQRPNHMWCNHVKPLTLDLLKKY</sequence>
<dbReference type="AlphaFoldDB" id="A0A0B7ASI2"/>
<gene>
    <name evidence="1" type="primary">ORF139919</name>
</gene>
<name>A0A0B7ASI2_9EUPU</name>
<proteinExistence type="predicted"/>
<reference evidence="1" key="1">
    <citation type="submission" date="2014-12" db="EMBL/GenBank/DDBJ databases">
        <title>Insight into the proteome of Arion vulgaris.</title>
        <authorList>
            <person name="Aradska J."/>
            <person name="Bulat T."/>
            <person name="Smidak R."/>
            <person name="Sarate P."/>
            <person name="Gangsoo J."/>
            <person name="Sialana F."/>
            <person name="Bilban M."/>
            <person name="Lubec G."/>
        </authorList>
    </citation>
    <scope>NUCLEOTIDE SEQUENCE</scope>
    <source>
        <tissue evidence="1">Skin</tissue>
    </source>
</reference>
<organism evidence="1">
    <name type="scientific">Arion vulgaris</name>
    <dbReference type="NCBI Taxonomy" id="1028688"/>
    <lineage>
        <taxon>Eukaryota</taxon>
        <taxon>Metazoa</taxon>
        <taxon>Spiralia</taxon>
        <taxon>Lophotrochozoa</taxon>
        <taxon>Mollusca</taxon>
        <taxon>Gastropoda</taxon>
        <taxon>Heterobranchia</taxon>
        <taxon>Euthyneura</taxon>
        <taxon>Panpulmonata</taxon>
        <taxon>Eupulmonata</taxon>
        <taxon>Stylommatophora</taxon>
        <taxon>Helicina</taxon>
        <taxon>Arionoidea</taxon>
        <taxon>Arionidae</taxon>
        <taxon>Arion</taxon>
    </lineage>
</organism>